<dbReference type="AlphaFoldDB" id="A0A8J3LG25"/>
<comment type="caution">
    <text evidence="2">The sequence shown here is derived from an EMBL/GenBank/DDBJ whole genome shotgun (WGS) entry which is preliminary data.</text>
</comment>
<dbReference type="EMBL" id="BONJ01000037">
    <property type="protein sequence ID" value="GIG18179.1"/>
    <property type="molecule type" value="Genomic_DNA"/>
</dbReference>
<accession>A0A8J3LG25</accession>
<dbReference type="SUPFAM" id="SSF51695">
    <property type="entry name" value="PLC-like phosphodiesterases"/>
    <property type="match status" value="1"/>
</dbReference>
<keyword evidence="3" id="KW-1185">Reference proteome</keyword>
<evidence type="ECO:0000313" key="2">
    <source>
        <dbReference type="EMBL" id="GIG18179.1"/>
    </source>
</evidence>
<evidence type="ECO:0000256" key="1">
    <source>
        <dbReference type="SAM" id="SignalP"/>
    </source>
</evidence>
<proteinExistence type="predicted"/>
<feature type="chain" id="PRO_5035156347" evidence="1">
    <location>
        <begin position="30"/>
        <end position="496"/>
    </location>
</feature>
<reference evidence="2" key="1">
    <citation type="submission" date="2021-01" db="EMBL/GenBank/DDBJ databases">
        <title>Whole genome shotgun sequence of Catellatospora methionotrophica NBRC 14553.</title>
        <authorList>
            <person name="Komaki H."/>
            <person name="Tamura T."/>
        </authorList>
    </citation>
    <scope>NUCLEOTIDE SEQUENCE</scope>
    <source>
        <strain evidence="2">NBRC 14553</strain>
    </source>
</reference>
<gene>
    <name evidence="2" type="ORF">Cme02nite_65110</name>
</gene>
<dbReference type="Proteomes" id="UP000660339">
    <property type="component" value="Unassembled WGS sequence"/>
</dbReference>
<sequence>MLIPNRVRRRALALPIAAVLAALPSTAAAAPPVPQTRTALAFGDNLLVRQAVFMSTHNSYSGDLGGMHRGTIEQQLNNWVRFLEFDVYNNEYAKHHDFRIGHWGPDSEVYKEGTNPRTALLTPWLNQVRSWSDNNPGHAPITVMLDLKSNISAVVNSADGNLSTLNQKVTAAFEDKLVWAEGRETEPGRVGELRNKIMVVLSGNQTSRVSYLRDTGVGPAVSVNTKGQVVQVHADRDNNLWYWTGQVRAADKKIEWRAHGRYDKGRNPAVALRPDGLLIEVHRSQNFANLYYHVGEILPSGQISWGPSTRYQSSAEDPTIRLDPPRANAFLEIDTPVGGTQRYARVMTLDPAKRTVTLGGQSPTSERISKTTSIVAGQPEVRVYTRGDDRFPADTLRYTLRNPDGSGRITYRQVMYAEQQASDSVADTSQQYFFGAPVGDTTALRSAHAAQKATRGWQFRSPANDAIPWYVNFPATDYPDERELRAYLYRTRAWVH</sequence>
<dbReference type="Gene3D" id="3.20.20.190">
    <property type="entry name" value="Phosphatidylinositol (PI) phosphodiesterase"/>
    <property type="match status" value="1"/>
</dbReference>
<dbReference type="GO" id="GO:0008081">
    <property type="term" value="F:phosphoric diester hydrolase activity"/>
    <property type="evidence" value="ECO:0007669"/>
    <property type="project" value="InterPro"/>
</dbReference>
<feature type="signal peptide" evidence="1">
    <location>
        <begin position="1"/>
        <end position="29"/>
    </location>
</feature>
<name>A0A8J3LG25_9ACTN</name>
<keyword evidence="1" id="KW-0732">Signal</keyword>
<dbReference type="InterPro" id="IPR017946">
    <property type="entry name" value="PLC-like_Pdiesterase_TIM-brl"/>
</dbReference>
<evidence type="ECO:0000313" key="3">
    <source>
        <dbReference type="Proteomes" id="UP000660339"/>
    </source>
</evidence>
<organism evidence="2 3">
    <name type="scientific">Catellatospora methionotrophica</name>
    <dbReference type="NCBI Taxonomy" id="121620"/>
    <lineage>
        <taxon>Bacteria</taxon>
        <taxon>Bacillati</taxon>
        <taxon>Actinomycetota</taxon>
        <taxon>Actinomycetes</taxon>
        <taxon>Micromonosporales</taxon>
        <taxon>Micromonosporaceae</taxon>
        <taxon>Catellatospora</taxon>
    </lineage>
</organism>
<dbReference type="RefSeq" id="WP_166385976.1">
    <property type="nucleotide sequence ID" value="NZ_BAAATT010000031.1"/>
</dbReference>
<protein>
    <submittedName>
        <fullName evidence="2">Uncharacterized protein</fullName>
    </submittedName>
</protein>
<dbReference type="GO" id="GO:0006629">
    <property type="term" value="P:lipid metabolic process"/>
    <property type="evidence" value="ECO:0007669"/>
    <property type="project" value="InterPro"/>
</dbReference>